<comment type="caution">
    <text evidence="3">The sequence shown here is derived from an EMBL/GenBank/DDBJ whole genome shotgun (WGS) entry which is preliminary data.</text>
</comment>
<feature type="region of interest" description="Disordered" evidence="2">
    <location>
        <begin position="40"/>
        <end position="183"/>
    </location>
</feature>
<feature type="coiled-coil region" evidence="1">
    <location>
        <begin position="209"/>
        <end position="243"/>
    </location>
</feature>
<dbReference type="OMA" id="WEMEDRN"/>
<feature type="compositionally biased region" description="Basic residues" evidence="2">
    <location>
        <begin position="146"/>
        <end position="160"/>
    </location>
</feature>
<reference evidence="3" key="1">
    <citation type="submission" date="2020-03" db="EMBL/GenBank/DDBJ databases">
        <title>Hybrid Assembly of Korean Phytophthora infestans isolates.</title>
        <authorList>
            <person name="Prokchorchik M."/>
            <person name="Lee Y."/>
            <person name="Seo J."/>
            <person name="Cho J.-H."/>
            <person name="Park Y.-E."/>
            <person name="Jang D.-C."/>
            <person name="Im J.-S."/>
            <person name="Choi J.-G."/>
            <person name="Park H.-J."/>
            <person name="Lee G.-B."/>
            <person name="Lee Y.-G."/>
            <person name="Hong S.-Y."/>
            <person name="Cho K."/>
            <person name="Sohn K.H."/>
        </authorList>
    </citation>
    <scope>NUCLEOTIDE SEQUENCE</scope>
    <source>
        <strain evidence="3">KR_2_A2</strain>
    </source>
</reference>
<sequence>MPASVVDRDSMLLGVEILSELNAPKSDRLAAVACQVAGQKAPVTGKKRALDEMQSDGRATARRSVEDTPDRTAIEREKQRREKSDCRHVDAGLPPMVPTKVLPKPPMAGKENATKGQNEKNRYAKVVKVTGGDRRRDSSRPQNATKKTKLGKHKTSKKAANKPEEERRRKRKAKDASASAGISQSSAKMLFQCSCQLLSTQALEYDVRAREMEERNATQAKEIEEWERKIRSLKRELEEYADELPSGKPTGRALVEAGPASFRATGEQLDPLSAMATAATLGAAAAAESSLPPAVIAAEARLQEELRKRAQKMNEFCRSVPGFLESLDKHAPF</sequence>
<dbReference type="AlphaFoldDB" id="A0A8S9U006"/>
<evidence type="ECO:0000256" key="1">
    <source>
        <dbReference type="SAM" id="Coils"/>
    </source>
</evidence>
<organism evidence="3 4">
    <name type="scientific">Phytophthora infestans</name>
    <name type="common">Potato late blight agent</name>
    <name type="synonym">Botrytis infestans</name>
    <dbReference type="NCBI Taxonomy" id="4787"/>
    <lineage>
        <taxon>Eukaryota</taxon>
        <taxon>Sar</taxon>
        <taxon>Stramenopiles</taxon>
        <taxon>Oomycota</taxon>
        <taxon>Peronosporomycetes</taxon>
        <taxon>Peronosporales</taxon>
        <taxon>Peronosporaceae</taxon>
        <taxon>Phytophthora</taxon>
    </lineage>
</organism>
<dbReference type="EMBL" id="JAACNO010002359">
    <property type="protein sequence ID" value="KAF4133633.1"/>
    <property type="molecule type" value="Genomic_DNA"/>
</dbReference>
<keyword evidence="1" id="KW-0175">Coiled coil</keyword>
<evidence type="ECO:0000313" key="3">
    <source>
        <dbReference type="EMBL" id="KAF4133633.1"/>
    </source>
</evidence>
<feature type="compositionally biased region" description="Basic and acidic residues" evidence="2">
    <location>
        <begin position="63"/>
        <end position="90"/>
    </location>
</feature>
<protein>
    <submittedName>
        <fullName evidence="3">Uncharacterized protein</fullName>
    </submittedName>
</protein>
<proteinExistence type="predicted"/>
<evidence type="ECO:0000256" key="2">
    <source>
        <dbReference type="SAM" id="MobiDB-lite"/>
    </source>
</evidence>
<dbReference type="Proteomes" id="UP000704712">
    <property type="component" value="Unassembled WGS sequence"/>
</dbReference>
<evidence type="ECO:0000313" key="4">
    <source>
        <dbReference type="Proteomes" id="UP000704712"/>
    </source>
</evidence>
<accession>A0A8S9U006</accession>
<name>A0A8S9U006_PHYIN</name>
<gene>
    <name evidence="3" type="ORF">GN958_ATG16970</name>
</gene>